<feature type="compositionally biased region" description="Polar residues" evidence="1">
    <location>
        <begin position="22"/>
        <end position="31"/>
    </location>
</feature>
<sequence length="53" mass="5630">MGDHKPEEMAGREKAIGAGGSNKATSRSSKAGFQLSVGRIARFFKAGKYAERS</sequence>
<dbReference type="Gramene" id="ERN20010">
    <property type="protein sequence ID" value="ERN20010"/>
    <property type="gene ID" value="AMTR_s00071p00163220"/>
</dbReference>
<proteinExistence type="predicted"/>
<dbReference type="InterPro" id="IPR009072">
    <property type="entry name" value="Histone-fold"/>
</dbReference>
<feature type="region of interest" description="Disordered" evidence="1">
    <location>
        <begin position="1"/>
        <end position="31"/>
    </location>
</feature>
<dbReference type="GO" id="GO:0046982">
    <property type="term" value="F:protein heterodimerization activity"/>
    <property type="evidence" value="ECO:0007669"/>
    <property type="project" value="InterPro"/>
</dbReference>
<gene>
    <name evidence="2" type="ORF">AMTR_s00071p00163220</name>
</gene>
<evidence type="ECO:0008006" key="4">
    <source>
        <dbReference type="Google" id="ProtNLM"/>
    </source>
</evidence>
<feature type="compositionally biased region" description="Basic and acidic residues" evidence="1">
    <location>
        <begin position="1"/>
        <end position="15"/>
    </location>
</feature>
<keyword evidence="3" id="KW-1185">Reference proteome</keyword>
<dbReference type="HOGENOM" id="CLU_062828_8_3_1"/>
<protein>
    <recommendedName>
        <fullName evidence="4">Histone H2A</fullName>
    </recommendedName>
</protein>
<name>U5DCS6_AMBTC</name>
<dbReference type="AlphaFoldDB" id="U5DCS6"/>
<dbReference type="STRING" id="13333.U5DCS6"/>
<reference evidence="3" key="1">
    <citation type="journal article" date="2013" name="Science">
        <title>The Amborella genome and the evolution of flowering plants.</title>
        <authorList>
            <consortium name="Amborella Genome Project"/>
        </authorList>
    </citation>
    <scope>NUCLEOTIDE SEQUENCE [LARGE SCALE GENOMIC DNA]</scope>
</reference>
<dbReference type="SUPFAM" id="SSF47113">
    <property type="entry name" value="Histone-fold"/>
    <property type="match status" value="1"/>
</dbReference>
<dbReference type="Gene3D" id="1.10.20.10">
    <property type="entry name" value="Histone, subunit A"/>
    <property type="match status" value="1"/>
</dbReference>
<evidence type="ECO:0000313" key="2">
    <source>
        <dbReference type="EMBL" id="ERN20010.1"/>
    </source>
</evidence>
<dbReference type="EMBL" id="KI392062">
    <property type="protein sequence ID" value="ERN20010.1"/>
    <property type="molecule type" value="Genomic_DNA"/>
</dbReference>
<dbReference type="Proteomes" id="UP000017836">
    <property type="component" value="Unassembled WGS sequence"/>
</dbReference>
<dbReference type="eggNOG" id="KOG1756">
    <property type="taxonomic scope" value="Eukaryota"/>
</dbReference>
<evidence type="ECO:0000313" key="3">
    <source>
        <dbReference type="Proteomes" id="UP000017836"/>
    </source>
</evidence>
<accession>U5DCS6</accession>
<evidence type="ECO:0000256" key="1">
    <source>
        <dbReference type="SAM" id="MobiDB-lite"/>
    </source>
</evidence>
<organism evidence="2 3">
    <name type="scientific">Amborella trichopoda</name>
    <dbReference type="NCBI Taxonomy" id="13333"/>
    <lineage>
        <taxon>Eukaryota</taxon>
        <taxon>Viridiplantae</taxon>
        <taxon>Streptophyta</taxon>
        <taxon>Embryophyta</taxon>
        <taxon>Tracheophyta</taxon>
        <taxon>Spermatophyta</taxon>
        <taxon>Magnoliopsida</taxon>
        <taxon>Amborellales</taxon>
        <taxon>Amborellaceae</taxon>
        <taxon>Amborella</taxon>
    </lineage>
</organism>